<feature type="domain" description="AAA" evidence="1">
    <location>
        <begin position="34"/>
        <end position="255"/>
    </location>
</feature>
<dbReference type="InterPro" id="IPR050678">
    <property type="entry name" value="DNA_Partitioning_ATPase"/>
</dbReference>
<dbReference type="Pfam" id="PF13614">
    <property type="entry name" value="AAA_31"/>
    <property type="match status" value="1"/>
</dbReference>
<evidence type="ECO:0000313" key="3">
    <source>
        <dbReference type="Proteomes" id="UP000257607"/>
    </source>
</evidence>
<geneLocation type="plasmid" evidence="2 3">
    <name>p-1.1928_1</name>
</geneLocation>
<protein>
    <submittedName>
        <fullName evidence="2">ParA family protein</fullName>
    </submittedName>
</protein>
<organism evidence="2 3">
    <name type="scientific">Latilactobacillus curvatus</name>
    <name type="common">Lactobacillus curvatus</name>
    <dbReference type="NCBI Taxonomy" id="28038"/>
    <lineage>
        <taxon>Bacteria</taxon>
        <taxon>Bacillati</taxon>
        <taxon>Bacillota</taxon>
        <taxon>Bacilli</taxon>
        <taxon>Lactobacillales</taxon>
        <taxon>Lactobacillaceae</taxon>
        <taxon>Latilactobacillus</taxon>
    </lineage>
</organism>
<evidence type="ECO:0000313" key="2">
    <source>
        <dbReference type="EMBL" id="AXN36846.1"/>
    </source>
</evidence>
<dbReference type="SUPFAM" id="SSF52540">
    <property type="entry name" value="P-loop containing nucleoside triphosphate hydrolases"/>
    <property type="match status" value="1"/>
</dbReference>
<evidence type="ECO:0000259" key="1">
    <source>
        <dbReference type="Pfam" id="PF13614"/>
    </source>
</evidence>
<dbReference type="PANTHER" id="PTHR13696">
    <property type="entry name" value="P-LOOP CONTAINING NUCLEOSIDE TRIPHOSPHATE HYDROLASE"/>
    <property type="match status" value="1"/>
</dbReference>
<dbReference type="CDD" id="cd02042">
    <property type="entry name" value="ParAB_family"/>
    <property type="match status" value="1"/>
</dbReference>
<dbReference type="InterPro" id="IPR027417">
    <property type="entry name" value="P-loop_NTPase"/>
</dbReference>
<dbReference type="Proteomes" id="UP000257607">
    <property type="component" value="Plasmid p-1.1928_1"/>
</dbReference>
<dbReference type="InterPro" id="IPR025669">
    <property type="entry name" value="AAA_dom"/>
</dbReference>
<keyword evidence="2" id="KW-0614">Plasmid</keyword>
<reference evidence="2 3" key="1">
    <citation type="submission" date="2018-07" db="EMBL/GenBank/DDBJ databases">
        <title>Lactobacillus curvatus genome sequence.</title>
        <authorList>
            <person name="Prechtl R."/>
        </authorList>
    </citation>
    <scope>NUCLEOTIDE SEQUENCE [LARGE SCALE GENOMIC DNA]</scope>
    <source>
        <strain evidence="2 3">TMW 1.1928</strain>
        <plasmid evidence="2 3">p-1.1928_1</plasmid>
    </source>
</reference>
<proteinExistence type="predicted"/>
<sequence>MYFYITYTLIIDLFFDITYTLYIQYRWRFLMATTLTIGNFKGGVGKTKMATMLAFDNALIRNKKTLVLDLDPQGNATKILARTGGLSKIQYTITDQIIDRHSKRYTETLKSLAQESPDKGIQQLEADPRAIIYTLTPEERAVSLDQCIYNIRENLDMIGCDTAFRNFPAFIRTYSNDEQEQVRFIANLINDLKKQYDTIFIDVPPTISEFSDNAMAASDYSIIAFQTQDESFDGVNKYIGYQNFMVEQFNINLQVIAIVACMVEPDDNLDQEIYNEAKEAYGDVVADTIITHQKRLKRYSREGIDLKTYKNGNFDQWDFKAHNGFNEILGEIESRDQYLKSL</sequence>
<accession>A0A385AHL5</accession>
<dbReference type="PANTHER" id="PTHR13696:SF52">
    <property type="entry name" value="PARA FAMILY PROTEIN CT_582"/>
    <property type="match status" value="1"/>
</dbReference>
<gene>
    <name evidence="2" type="ORF">DT351_10910</name>
</gene>
<dbReference type="EMBL" id="CP031004">
    <property type="protein sequence ID" value="AXN36846.1"/>
    <property type="molecule type" value="Genomic_DNA"/>
</dbReference>
<dbReference type="AlphaFoldDB" id="A0A385AHL5"/>
<name>A0A385AHL5_LATCU</name>
<dbReference type="Gene3D" id="3.40.50.300">
    <property type="entry name" value="P-loop containing nucleotide triphosphate hydrolases"/>
    <property type="match status" value="1"/>
</dbReference>